<organism evidence="2 3">
    <name type="scientific">Orchesella cincta</name>
    <name type="common">Springtail</name>
    <name type="synonym">Podura cincta</name>
    <dbReference type="NCBI Taxonomy" id="48709"/>
    <lineage>
        <taxon>Eukaryota</taxon>
        <taxon>Metazoa</taxon>
        <taxon>Ecdysozoa</taxon>
        <taxon>Arthropoda</taxon>
        <taxon>Hexapoda</taxon>
        <taxon>Collembola</taxon>
        <taxon>Entomobryomorpha</taxon>
        <taxon>Entomobryoidea</taxon>
        <taxon>Orchesellidae</taxon>
        <taxon>Orchesellinae</taxon>
        <taxon>Orchesella</taxon>
    </lineage>
</organism>
<comment type="caution">
    <text evidence="2">The sequence shown here is derived from an EMBL/GenBank/DDBJ whole genome shotgun (WGS) entry which is preliminary data.</text>
</comment>
<keyword evidence="3" id="KW-1185">Reference proteome</keyword>
<dbReference type="EMBL" id="LJIJ01001024">
    <property type="protein sequence ID" value="ODM93317.1"/>
    <property type="molecule type" value="Genomic_DNA"/>
</dbReference>
<reference evidence="2 3" key="1">
    <citation type="journal article" date="2016" name="Genome Biol. Evol.">
        <title>Gene Family Evolution Reflects Adaptation to Soil Environmental Stressors in the Genome of the Collembolan Orchesella cincta.</title>
        <authorList>
            <person name="Faddeeva-Vakhrusheva A."/>
            <person name="Derks M.F."/>
            <person name="Anvar S.Y."/>
            <person name="Agamennone V."/>
            <person name="Suring W."/>
            <person name="Smit S."/>
            <person name="van Straalen N.M."/>
            <person name="Roelofs D."/>
        </authorList>
    </citation>
    <scope>NUCLEOTIDE SEQUENCE [LARGE SCALE GENOMIC DNA]</scope>
    <source>
        <tissue evidence="2">Mixed pool</tissue>
    </source>
</reference>
<gene>
    <name evidence="2" type="ORF">Ocin01_13364</name>
</gene>
<evidence type="ECO:0000313" key="3">
    <source>
        <dbReference type="Proteomes" id="UP000094527"/>
    </source>
</evidence>
<keyword evidence="1" id="KW-0732">Signal</keyword>
<protein>
    <submittedName>
        <fullName evidence="2">2,3-bisphosphoglycerate-independent phosphoglycerate mutase</fullName>
    </submittedName>
</protein>
<accession>A0A1D2MJU4</accession>
<dbReference type="GO" id="GO:0005549">
    <property type="term" value="F:odorant binding"/>
    <property type="evidence" value="ECO:0007669"/>
    <property type="project" value="InterPro"/>
</dbReference>
<evidence type="ECO:0000313" key="2">
    <source>
        <dbReference type="EMBL" id="ODM93317.1"/>
    </source>
</evidence>
<dbReference type="Proteomes" id="UP000094527">
    <property type="component" value="Unassembled WGS sequence"/>
</dbReference>
<feature type="chain" id="PRO_5008904153" evidence="1">
    <location>
        <begin position="20"/>
        <end position="242"/>
    </location>
</feature>
<dbReference type="SUPFAM" id="SSF47565">
    <property type="entry name" value="Insect pheromone/odorant-binding proteins"/>
    <property type="match status" value="1"/>
</dbReference>
<dbReference type="Gene3D" id="1.10.238.20">
    <property type="entry name" value="Pheromone/general odorant binding protein domain"/>
    <property type="match status" value="1"/>
</dbReference>
<sequence>MKVFYLICIIIALASAVSGGISELDEAPASLMKHMCPDGCFPCDNFGCFCPSSRFQIGDPRTRQNWLYDIIPDNTFRGLVYITLLYQKIFRMKFLNFILLTVPLVQLKEVNGEEARFPDFSCHNEYDWDYPRLDGGEQNVQFKMRRCKMLVDDGSQGVTGCYEHCLLNGFGILTNNGSLSEAEIITKRLQILFKRYHKDIAERLAKQILTDCRDIADETSNLLCADRTKLYECVDQAAGCKK</sequence>
<name>A0A1D2MJU4_ORCCI</name>
<proteinExistence type="predicted"/>
<dbReference type="InterPro" id="IPR036728">
    <property type="entry name" value="PBP_GOBP_sf"/>
</dbReference>
<feature type="signal peptide" evidence="1">
    <location>
        <begin position="1"/>
        <end position="19"/>
    </location>
</feature>
<dbReference type="AlphaFoldDB" id="A0A1D2MJU4"/>
<evidence type="ECO:0000256" key="1">
    <source>
        <dbReference type="SAM" id="SignalP"/>
    </source>
</evidence>